<dbReference type="InterPro" id="IPR053714">
    <property type="entry name" value="Iso_Racemase_Enz_sf"/>
</dbReference>
<dbReference type="AlphaFoldDB" id="A0A291P9R9"/>
<keyword evidence="2" id="KW-1185">Reference proteome</keyword>
<evidence type="ECO:0000313" key="2">
    <source>
        <dbReference type="Proteomes" id="UP000219993"/>
    </source>
</evidence>
<name>A0A291P9R9_9GAMM</name>
<dbReference type="PANTHER" id="PTHR40267:SF1">
    <property type="entry name" value="BLR3294 PROTEIN"/>
    <property type="match status" value="1"/>
</dbReference>
<dbReference type="RefSeq" id="WP_097789908.1">
    <property type="nucleotide sequence ID" value="NZ_BAAADT010000011.1"/>
</dbReference>
<reference evidence="1 2" key="1">
    <citation type="journal article" date="2017" name="Sci. Rep.">
        <title>Revealing the Saline Adaptation Strategies of the Halophilic Bacterium Halomonas beimenensis through High-throughput Omics and Transposon Mutagenesis Approaches.</title>
        <authorList>
            <person name="Chen Y.H."/>
            <person name="Lin S.S."/>
            <person name="Shyu Y.T."/>
        </authorList>
    </citation>
    <scope>NUCLEOTIDE SEQUENCE [LARGE SCALE GENOMIC DNA]</scope>
    <source>
        <strain evidence="1 2">NTU-111</strain>
    </source>
</reference>
<dbReference type="EMBL" id="CP021435">
    <property type="protein sequence ID" value="ATJ83607.1"/>
    <property type="molecule type" value="Genomic_DNA"/>
</dbReference>
<dbReference type="Proteomes" id="UP000219993">
    <property type="component" value="Chromosome"/>
</dbReference>
<organism evidence="1 2">
    <name type="scientific">Halomonas beimenensis</name>
    <dbReference type="NCBI Taxonomy" id="475662"/>
    <lineage>
        <taxon>Bacteria</taxon>
        <taxon>Pseudomonadati</taxon>
        <taxon>Pseudomonadota</taxon>
        <taxon>Gammaproteobacteria</taxon>
        <taxon>Oceanospirillales</taxon>
        <taxon>Halomonadaceae</taxon>
        <taxon>Halomonas</taxon>
    </lineage>
</organism>
<gene>
    <name evidence="1" type="ORF">BEI_2620</name>
</gene>
<accession>A0A291P9R9</accession>
<proteinExistence type="predicted"/>
<dbReference type="KEGG" id="hbe:BEI_2620"/>
<dbReference type="Pfam" id="PF17645">
    <property type="entry name" value="Amdase"/>
    <property type="match status" value="1"/>
</dbReference>
<sequence>MSDSAAFRSDGWGARARIGLITPHNDVVPESEFHALATEGISVHAARVPLGWTSGPEPPLIGLDAVRAFAEPPHVDSAAEMLATMPLDAIAYGFTSSSYLLGPDGDARLKSRLEIMTGEIPVAIPCLAVVKALRALGVTTLALVNPPWFPADLSEHGADYFRKSGIEVMYAASATGLAKDPLSVQPERLYEWVRKHTPRATESIFLGGGGLRSIGVIEALEEALALPVLTANQVVFWQALRLAGVEECLDGYGRIFEHPLPA</sequence>
<dbReference type="InterPro" id="IPR026286">
    <property type="entry name" value="MaiA/AMDase"/>
</dbReference>
<evidence type="ECO:0000313" key="1">
    <source>
        <dbReference type="EMBL" id="ATJ83607.1"/>
    </source>
</evidence>
<protein>
    <submittedName>
        <fullName evidence="1">Decarboxylase</fullName>
    </submittedName>
</protein>
<dbReference type="Gene3D" id="3.40.50.12500">
    <property type="match status" value="1"/>
</dbReference>
<dbReference type="PANTHER" id="PTHR40267">
    <property type="entry name" value="BLR3294 PROTEIN"/>
    <property type="match status" value="1"/>
</dbReference>
<dbReference type="OrthoDB" id="483160at2"/>
<dbReference type="PIRSF" id="PIRSF015736">
    <property type="entry name" value="MI"/>
    <property type="match status" value="1"/>
</dbReference>